<dbReference type="Pfam" id="PF25873">
    <property type="entry name" value="WHD_MalT"/>
    <property type="match status" value="1"/>
</dbReference>
<reference evidence="6 7" key="1">
    <citation type="journal article" date="2019" name="Int. J. Syst. Evol. Microbiol.">
        <title>The Global Catalogue of Microorganisms (GCM) 10K type strain sequencing project: providing services to taxonomists for standard genome sequencing and annotation.</title>
        <authorList>
            <consortium name="The Broad Institute Genomics Platform"/>
            <consortium name="The Broad Institute Genome Sequencing Center for Infectious Disease"/>
            <person name="Wu L."/>
            <person name="Ma J."/>
        </authorList>
    </citation>
    <scope>NUCLEOTIDE SEQUENCE [LARGE SCALE GENOMIC DNA]</scope>
    <source>
        <strain evidence="6 7">JCM 13244</strain>
    </source>
</reference>
<dbReference type="SUPFAM" id="SSF46894">
    <property type="entry name" value="C-terminal effector domain of the bipartite response regulators"/>
    <property type="match status" value="1"/>
</dbReference>
<dbReference type="InterPro" id="IPR027417">
    <property type="entry name" value="P-loop_NTPase"/>
</dbReference>
<dbReference type="Gene3D" id="3.40.50.300">
    <property type="entry name" value="P-loop containing nucleotide triphosphate hydrolases"/>
    <property type="match status" value="1"/>
</dbReference>
<dbReference type="PANTHER" id="PTHR35807:SF1">
    <property type="entry name" value="TRANSCRIPTIONAL REGULATOR REDD"/>
    <property type="match status" value="1"/>
</dbReference>
<proteinExistence type="predicted"/>
<dbReference type="SUPFAM" id="SSF48452">
    <property type="entry name" value="TPR-like"/>
    <property type="match status" value="1"/>
</dbReference>
<keyword evidence="3" id="KW-0804">Transcription</keyword>
<gene>
    <name evidence="6" type="ORF">GCM10009680_78030</name>
</gene>
<name>A0ABN2JF18_9ACTN</name>
<dbReference type="Pfam" id="PF03704">
    <property type="entry name" value="BTAD"/>
    <property type="match status" value="1"/>
</dbReference>
<evidence type="ECO:0000256" key="2">
    <source>
        <dbReference type="ARBA" id="ARBA00023015"/>
    </source>
</evidence>
<dbReference type="Gene3D" id="1.25.40.10">
    <property type="entry name" value="Tetratricopeptide repeat domain"/>
    <property type="match status" value="1"/>
</dbReference>
<feature type="region of interest" description="Disordered" evidence="4">
    <location>
        <begin position="1"/>
        <end position="34"/>
    </location>
</feature>
<dbReference type="Proteomes" id="UP001499947">
    <property type="component" value="Unassembled WGS sequence"/>
</dbReference>
<keyword evidence="1" id="KW-0902">Two-component regulatory system</keyword>
<evidence type="ECO:0000256" key="3">
    <source>
        <dbReference type="ARBA" id="ARBA00023163"/>
    </source>
</evidence>
<keyword evidence="2" id="KW-0805">Transcription regulation</keyword>
<dbReference type="InterPro" id="IPR011990">
    <property type="entry name" value="TPR-like_helical_dom_sf"/>
</dbReference>
<comment type="caution">
    <text evidence="6">The sequence shown here is derived from an EMBL/GenBank/DDBJ whole genome shotgun (WGS) entry which is preliminary data.</text>
</comment>
<organism evidence="6 7">
    <name type="scientific">Streptomyces yatensis</name>
    <dbReference type="NCBI Taxonomy" id="155177"/>
    <lineage>
        <taxon>Bacteria</taxon>
        <taxon>Bacillati</taxon>
        <taxon>Actinomycetota</taxon>
        <taxon>Actinomycetes</taxon>
        <taxon>Kitasatosporales</taxon>
        <taxon>Streptomycetaceae</taxon>
        <taxon>Streptomyces</taxon>
        <taxon>Streptomyces violaceusniger group</taxon>
    </lineage>
</organism>
<dbReference type="EMBL" id="BAAALR010000109">
    <property type="protein sequence ID" value="GAA1724784.1"/>
    <property type="molecule type" value="Genomic_DNA"/>
</dbReference>
<dbReference type="PANTHER" id="PTHR35807">
    <property type="entry name" value="TRANSCRIPTIONAL REGULATOR REDD-RELATED"/>
    <property type="match status" value="1"/>
</dbReference>
<feature type="compositionally biased region" description="Pro residues" evidence="4">
    <location>
        <begin position="19"/>
        <end position="28"/>
    </location>
</feature>
<accession>A0ABN2JF18</accession>
<keyword evidence="7" id="KW-1185">Reference proteome</keyword>
<dbReference type="InterPro" id="IPR059106">
    <property type="entry name" value="WHD_MalT"/>
</dbReference>
<evidence type="ECO:0000313" key="7">
    <source>
        <dbReference type="Proteomes" id="UP001499947"/>
    </source>
</evidence>
<evidence type="ECO:0000259" key="5">
    <source>
        <dbReference type="SMART" id="SM01043"/>
    </source>
</evidence>
<evidence type="ECO:0000313" key="6">
    <source>
        <dbReference type="EMBL" id="GAA1724784.1"/>
    </source>
</evidence>
<dbReference type="InterPro" id="IPR005158">
    <property type="entry name" value="BTAD"/>
</dbReference>
<sequence>MLGEESAPPEIVEVAPMAEPGPGPPSGPKTPGRHHRTIIRRKLAIPEPAKEVVYRRRLSRRIHQLFDRHTVVKVFATAGAGKTTAVVQAVRDLDRPVAWVSLDGTEQAAGRLLVYVEAAVEEPVPRAADVASDALSSNLQIGEAAGLLAESLQGSGLIVVCDNVERIASDESCTAVLSSFARYLPSDANLVLISRVDVQLDLGSTSERDRVGELVETDLAFDVQEASAALRTAGDVDVDPVQAVAATEGWVTGVLFKGWRHARSREMDPDSLHSYVAANIFDSLSLAERTFLLHTSPLDEISVDRARALGQENAAHIMADLRGRYLPVTWSADGSRMTPHPIFRDFLQVALEREDARTIDEVRRRHADVLIAHGAREEAVDELLRLGDAEAAGRLAAAALPSLVARMDFALAARWLDALGASVRTPTPEIGSVVLHVAFALEQWGRGVEFIDRHGYGWLPEPGAPGAEEARVLACWSLWHSGRIDEARSVGDQLPPGRNRRITDTLIAGATGEEPPPFPEYSTTPSGPLDGLLMRLAFVRGRLDGLDEPGSFDPWRTVLGGPWVVAALRATGRLDAAMTMYEARRGSSQPVWLHAVDAVDLMLDLGRGEEAWSLLTRGRDLIAATGSRVYQNMSLLAEAKLWLRLEGNRQRADGVLAAAAANGALEYALTRETWKIWTGLSLLQQGRDAEARDHLSECLRSMEKGDRKLDLPTAAVYLAEAQWQLGLEDESDATAELAIASASANGTQHLLLTALADMPSVASRAADTESSRTSRSHELLAALSGRHPVRVNVSAPRLVLEEFGEPVLTVDGNVVQPRLTKSVELLSYLLGSPGRRATRDELLGALFGGRNDAAGRSYLRQALFRLRQALPADLGPSQDGEVFSLVGPELATGSAQRAVDIVAQAGRQDGEVRLQTLLHALGSADRGAFLATVSGSWVAERRVALTEILLPARVDAAKLAYRLNRLREARGLVDHVLRDDPYREQAWQLAIQIEHASGNDDAVLALYQRYVARMSELGVAPSDEVRRLVTQLRR</sequence>
<evidence type="ECO:0000256" key="1">
    <source>
        <dbReference type="ARBA" id="ARBA00023012"/>
    </source>
</evidence>
<protein>
    <recommendedName>
        <fullName evidence="5">Bacterial transcriptional activator domain-containing protein</fullName>
    </recommendedName>
</protein>
<dbReference type="InterPro" id="IPR016032">
    <property type="entry name" value="Sig_transdc_resp-reg_C-effctor"/>
</dbReference>
<dbReference type="InterPro" id="IPR051677">
    <property type="entry name" value="AfsR-DnrI-RedD_regulator"/>
</dbReference>
<dbReference type="SMART" id="SM01043">
    <property type="entry name" value="BTAD"/>
    <property type="match status" value="1"/>
</dbReference>
<dbReference type="SUPFAM" id="SSF52540">
    <property type="entry name" value="P-loop containing nucleoside triphosphate hydrolases"/>
    <property type="match status" value="1"/>
</dbReference>
<evidence type="ECO:0000256" key="4">
    <source>
        <dbReference type="SAM" id="MobiDB-lite"/>
    </source>
</evidence>
<feature type="domain" description="Bacterial transcriptional activator" evidence="5">
    <location>
        <begin position="899"/>
        <end position="1033"/>
    </location>
</feature>
<dbReference type="Gene3D" id="1.10.10.10">
    <property type="entry name" value="Winged helix-like DNA-binding domain superfamily/Winged helix DNA-binding domain"/>
    <property type="match status" value="1"/>
</dbReference>
<dbReference type="InterPro" id="IPR036388">
    <property type="entry name" value="WH-like_DNA-bd_sf"/>
</dbReference>